<dbReference type="EMBL" id="LN891130">
    <property type="protein sequence ID" value="CUS08492.1"/>
    <property type="molecule type" value="Genomic_DNA"/>
</dbReference>
<protein>
    <submittedName>
        <fullName evidence="1">Uncharacterized protein</fullName>
    </submittedName>
</protein>
<evidence type="ECO:0000313" key="2">
    <source>
        <dbReference type="Proteomes" id="UP001412239"/>
    </source>
</evidence>
<dbReference type="Proteomes" id="UP001412239">
    <property type="component" value="Unassembled WGS sequence"/>
</dbReference>
<organism evidence="1 2">
    <name type="scientific">Tuber aestivum</name>
    <name type="common">summer truffle</name>
    <dbReference type="NCBI Taxonomy" id="59557"/>
    <lineage>
        <taxon>Eukaryota</taxon>
        <taxon>Fungi</taxon>
        <taxon>Dikarya</taxon>
        <taxon>Ascomycota</taxon>
        <taxon>Pezizomycotina</taxon>
        <taxon>Pezizomycetes</taxon>
        <taxon>Pezizales</taxon>
        <taxon>Tuberaceae</taxon>
        <taxon>Tuber</taxon>
    </lineage>
</organism>
<dbReference type="AlphaFoldDB" id="A0A292PLE9"/>
<keyword evidence="2" id="KW-1185">Reference proteome</keyword>
<accession>A0A292PLE9</accession>
<reference evidence="1" key="1">
    <citation type="submission" date="2015-10" db="EMBL/GenBank/DDBJ databases">
        <authorList>
            <person name="Regsiter A."/>
            <person name="william w."/>
        </authorList>
    </citation>
    <scope>NUCLEOTIDE SEQUENCE</scope>
    <source>
        <strain evidence="1">Montdore</strain>
    </source>
</reference>
<name>A0A292PLE9_9PEZI</name>
<evidence type="ECO:0000313" key="1">
    <source>
        <dbReference type="EMBL" id="CUS08492.1"/>
    </source>
</evidence>
<sequence>MSSRMFKPEIFIPIRFMLWNLNDLSGQVRFTCNRLKLLALVSIAQLVYVSLYTMCNIKVHGAVISSNLFY</sequence>
<gene>
    <name evidence="1" type="ORF">GSTUAT00007426001</name>
</gene>
<proteinExistence type="predicted"/>